<dbReference type="KEGG" id="gtt:GUITHDRAFT_106329"/>
<proteinExistence type="predicted"/>
<dbReference type="EMBL" id="JH992988">
    <property type="protein sequence ID" value="EKX47775.1"/>
    <property type="molecule type" value="Genomic_DNA"/>
</dbReference>
<reference evidence="1 3" key="1">
    <citation type="journal article" date="2012" name="Nature">
        <title>Algal genomes reveal evolutionary mosaicism and the fate of nucleomorphs.</title>
        <authorList>
            <consortium name="DOE Joint Genome Institute"/>
            <person name="Curtis B.A."/>
            <person name="Tanifuji G."/>
            <person name="Burki F."/>
            <person name="Gruber A."/>
            <person name="Irimia M."/>
            <person name="Maruyama S."/>
            <person name="Arias M.C."/>
            <person name="Ball S.G."/>
            <person name="Gile G.H."/>
            <person name="Hirakawa Y."/>
            <person name="Hopkins J.F."/>
            <person name="Kuo A."/>
            <person name="Rensing S.A."/>
            <person name="Schmutz J."/>
            <person name="Symeonidi A."/>
            <person name="Elias M."/>
            <person name="Eveleigh R.J."/>
            <person name="Herman E.K."/>
            <person name="Klute M.J."/>
            <person name="Nakayama T."/>
            <person name="Obornik M."/>
            <person name="Reyes-Prieto A."/>
            <person name="Armbrust E.V."/>
            <person name="Aves S.J."/>
            <person name="Beiko R.G."/>
            <person name="Coutinho P."/>
            <person name="Dacks J.B."/>
            <person name="Durnford D.G."/>
            <person name="Fast N.M."/>
            <person name="Green B.R."/>
            <person name="Grisdale C.J."/>
            <person name="Hempel F."/>
            <person name="Henrissat B."/>
            <person name="Hoppner M.P."/>
            <person name="Ishida K."/>
            <person name="Kim E."/>
            <person name="Koreny L."/>
            <person name="Kroth P.G."/>
            <person name="Liu Y."/>
            <person name="Malik S.B."/>
            <person name="Maier U.G."/>
            <person name="McRose D."/>
            <person name="Mock T."/>
            <person name="Neilson J.A."/>
            <person name="Onodera N.T."/>
            <person name="Poole A.M."/>
            <person name="Pritham E.J."/>
            <person name="Richards T.A."/>
            <person name="Rocap G."/>
            <person name="Roy S.W."/>
            <person name="Sarai C."/>
            <person name="Schaack S."/>
            <person name="Shirato S."/>
            <person name="Slamovits C.H."/>
            <person name="Spencer D.F."/>
            <person name="Suzuki S."/>
            <person name="Worden A.Z."/>
            <person name="Zauner S."/>
            <person name="Barry K."/>
            <person name="Bell C."/>
            <person name="Bharti A.K."/>
            <person name="Crow J.A."/>
            <person name="Grimwood J."/>
            <person name="Kramer R."/>
            <person name="Lindquist E."/>
            <person name="Lucas S."/>
            <person name="Salamov A."/>
            <person name="McFadden G.I."/>
            <person name="Lane C.E."/>
            <person name="Keeling P.J."/>
            <person name="Gray M.W."/>
            <person name="Grigoriev I.V."/>
            <person name="Archibald J.M."/>
        </authorList>
    </citation>
    <scope>NUCLEOTIDE SEQUENCE</scope>
    <source>
        <strain evidence="1 3">CCMP2712</strain>
    </source>
</reference>
<dbReference type="EnsemblProtists" id="EKX47775">
    <property type="protein sequence ID" value="EKX47775"/>
    <property type="gene ID" value="GUITHDRAFT_106329"/>
</dbReference>
<dbReference type="AlphaFoldDB" id="L1JI75"/>
<dbReference type="RefSeq" id="XP_005834755.1">
    <property type="nucleotide sequence ID" value="XM_005834698.1"/>
</dbReference>
<dbReference type="Proteomes" id="UP000011087">
    <property type="component" value="Unassembled WGS sequence"/>
</dbReference>
<keyword evidence="3" id="KW-1185">Reference proteome</keyword>
<dbReference type="HOGENOM" id="CLU_1339723_0_0_1"/>
<dbReference type="PaxDb" id="55529-EKX47775"/>
<reference evidence="2" key="3">
    <citation type="submission" date="2016-03" db="UniProtKB">
        <authorList>
            <consortium name="EnsemblProtists"/>
        </authorList>
    </citation>
    <scope>IDENTIFICATION</scope>
</reference>
<gene>
    <name evidence="1" type="ORF">GUITHDRAFT_106329</name>
</gene>
<evidence type="ECO:0000313" key="1">
    <source>
        <dbReference type="EMBL" id="EKX47775.1"/>
    </source>
</evidence>
<name>L1JI75_GUITC</name>
<evidence type="ECO:0000313" key="3">
    <source>
        <dbReference type="Proteomes" id="UP000011087"/>
    </source>
</evidence>
<organism evidence="1">
    <name type="scientific">Guillardia theta (strain CCMP2712)</name>
    <name type="common">Cryptophyte</name>
    <dbReference type="NCBI Taxonomy" id="905079"/>
    <lineage>
        <taxon>Eukaryota</taxon>
        <taxon>Cryptophyceae</taxon>
        <taxon>Pyrenomonadales</taxon>
        <taxon>Geminigeraceae</taxon>
        <taxon>Guillardia</taxon>
    </lineage>
</organism>
<dbReference type="GeneID" id="17304550"/>
<sequence>MMEKNANADDAKQRSSSQQLVMLHALYLVLTSAQSSNESVSFDDECLIGRDVPPVIGMEVEFSEAFLKSKSIIDLHTVMRKGKLLSVIETPLGYKCDIEWNDGSVQREDAGFMNRYHLSHLPAVKSSPRVMEQSKQERNVGLSKLSMLSKAFVLFTASLTSETTRRLYDSADLCCRSRWEGRKEAKTVEQVEQVEQIMFALQGRK</sequence>
<reference evidence="3" key="2">
    <citation type="submission" date="2012-11" db="EMBL/GenBank/DDBJ databases">
        <authorList>
            <person name="Kuo A."/>
            <person name="Curtis B.A."/>
            <person name="Tanifuji G."/>
            <person name="Burki F."/>
            <person name="Gruber A."/>
            <person name="Irimia M."/>
            <person name="Maruyama S."/>
            <person name="Arias M.C."/>
            <person name="Ball S.G."/>
            <person name="Gile G.H."/>
            <person name="Hirakawa Y."/>
            <person name="Hopkins J.F."/>
            <person name="Rensing S.A."/>
            <person name="Schmutz J."/>
            <person name="Symeonidi A."/>
            <person name="Elias M."/>
            <person name="Eveleigh R.J."/>
            <person name="Herman E.K."/>
            <person name="Klute M.J."/>
            <person name="Nakayama T."/>
            <person name="Obornik M."/>
            <person name="Reyes-Prieto A."/>
            <person name="Armbrust E.V."/>
            <person name="Aves S.J."/>
            <person name="Beiko R.G."/>
            <person name="Coutinho P."/>
            <person name="Dacks J.B."/>
            <person name="Durnford D.G."/>
            <person name="Fast N.M."/>
            <person name="Green B.R."/>
            <person name="Grisdale C."/>
            <person name="Hempe F."/>
            <person name="Henrissat B."/>
            <person name="Hoppner M.P."/>
            <person name="Ishida K.-I."/>
            <person name="Kim E."/>
            <person name="Koreny L."/>
            <person name="Kroth P.G."/>
            <person name="Liu Y."/>
            <person name="Malik S.-B."/>
            <person name="Maier U.G."/>
            <person name="McRose D."/>
            <person name="Mock T."/>
            <person name="Neilson J.A."/>
            <person name="Onodera N.T."/>
            <person name="Poole A.M."/>
            <person name="Pritham E.J."/>
            <person name="Richards T.A."/>
            <person name="Rocap G."/>
            <person name="Roy S.W."/>
            <person name="Sarai C."/>
            <person name="Schaack S."/>
            <person name="Shirato S."/>
            <person name="Slamovits C.H."/>
            <person name="Spencer D.F."/>
            <person name="Suzuki S."/>
            <person name="Worden A.Z."/>
            <person name="Zauner S."/>
            <person name="Barry K."/>
            <person name="Bell C."/>
            <person name="Bharti A.K."/>
            <person name="Crow J.A."/>
            <person name="Grimwood J."/>
            <person name="Kramer R."/>
            <person name="Lindquist E."/>
            <person name="Lucas S."/>
            <person name="Salamov A."/>
            <person name="McFadden G.I."/>
            <person name="Lane C.E."/>
            <person name="Keeling P.J."/>
            <person name="Gray M.W."/>
            <person name="Grigoriev I.V."/>
            <person name="Archibald J.M."/>
        </authorList>
    </citation>
    <scope>NUCLEOTIDE SEQUENCE</scope>
    <source>
        <strain evidence="3">CCMP2712</strain>
    </source>
</reference>
<protein>
    <submittedName>
        <fullName evidence="1 2">Uncharacterized protein</fullName>
    </submittedName>
</protein>
<accession>L1JI75</accession>
<evidence type="ECO:0000313" key="2">
    <source>
        <dbReference type="EnsemblProtists" id="EKX47775"/>
    </source>
</evidence>